<comment type="caution">
    <text evidence="7">The sequence shown here is derived from an EMBL/GenBank/DDBJ whole genome shotgun (WGS) entry which is preliminary data.</text>
</comment>
<protein>
    <submittedName>
        <fullName evidence="7">Aspartate aminotransferase</fullName>
    </submittedName>
</protein>
<dbReference type="InterPro" id="IPR015424">
    <property type="entry name" value="PyrdxlP-dep_Trfase"/>
</dbReference>
<evidence type="ECO:0000256" key="5">
    <source>
        <dbReference type="ARBA" id="ARBA00023163"/>
    </source>
</evidence>
<dbReference type="Gene3D" id="3.40.640.10">
    <property type="entry name" value="Type I PLP-dependent aspartate aminotransferase-like (Major domain)"/>
    <property type="match status" value="1"/>
</dbReference>
<dbReference type="InterPro" id="IPR051446">
    <property type="entry name" value="HTH_trans_reg/aminotransferase"/>
</dbReference>
<dbReference type="CDD" id="cd07377">
    <property type="entry name" value="WHTH_GntR"/>
    <property type="match status" value="1"/>
</dbReference>
<dbReference type="OrthoDB" id="9804020at2"/>
<keyword evidence="7" id="KW-0032">Aminotransferase</keyword>
<keyword evidence="7" id="KW-0808">Transferase</keyword>
<dbReference type="SMART" id="SM00345">
    <property type="entry name" value="HTH_GNTR"/>
    <property type="match status" value="1"/>
</dbReference>
<evidence type="ECO:0000259" key="6">
    <source>
        <dbReference type="PROSITE" id="PS50949"/>
    </source>
</evidence>
<evidence type="ECO:0000256" key="3">
    <source>
        <dbReference type="ARBA" id="ARBA00023015"/>
    </source>
</evidence>
<dbReference type="InterPro" id="IPR004839">
    <property type="entry name" value="Aminotransferase_I/II_large"/>
</dbReference>
<sequence length="469" mass="50867">MGTNWQPQLSDTGTPKYKALMHAIRSGIDNQSLAPGDKLPPVRDLAWRLGITPGTVARAYSGLTDDGTLVAEVGRGTFVAEPKAIPPDYFPIEADSVEHNAGGDGYAVNMISPHLPSVGQARLIRQLLAQIAEDPPSGIMHYPSRQNMQPARAAAARFLSQAPLGRFTEEDVVLAHGGQNAIILIMQTVLCGRRPTVLVEELCYPGFRRAADLMRAEVIPVAMDAHGLRPDALEAAAQRHQAQMLFTSAEVHNPTCLFTPAERRAEIVEVARRCDLQILEDDCYRIGPSQAPAYRMLAPERGWYVASLSKSVTPALRVGFALAPEEQSMALRRAAESSFFGLATPISDLVAALLSHPGLDELMDKVRRQSGDYIQAALNVLGGHDVKWRQDVPFLWLTLPPGWRTSAFCQAAAKQGVQVRSAEDFASRDAASPHAVRLAVNAGVSLASFEAAMQRLRRLLDNPPEGIGV</sequence>
<dbReference type="PATRIC" id="fig|1641875.4.peg.1178"/>
<dbReference type="InterPro" id="IPR015422">
    <property type="entry name" value="PyrdxlP-dep_Trfase_small"/>
</dbReference>
<dbReference type="GO" id="GO:0003700">
    <property type="term" value="F:DNA-binding transcription factor activity"/>
    <property type="evidence" value="ECO:0007669"/>
    <property type="project" value="InterPro"/>
</dbReference>
<name>A0A0T5NZE2_9RHOB</name>
<dbReference type="Pfam" id="PF00392">
    <property type="entry name" value="GntR"/>
    <property type="match status" value="1"/>
</dbReference>
<proteinExistence type="inferred from homology"/>
<dbReference type="SUPFAM" id="SSF53383">
    <property type="entry name" value="PLP-dependent transferases"/>
    <property type="match status" value="1"/>
</dbReference>
<dbReference type="STRING" id="1641875.XM53_00480"/>
<dbReference type="RefSeq" id="WP_057789218.1">
    <property type="nucleotide sequence ID" value="NZ_LAXJ01000002.1"/>
</dbReference>
<organism evidence="7 8">
    <name type="scientific">Roseovarius atlanticus</name>
    <dbReference type="NCBI Taxonomy" id="1641875"/>
    <lineage>
        <taxon>Bacteria</taxon>
        <taxon>Pseudomonadati</taxon>
        <taxon>Pseudomonadota</taxon>
        <taxon>Alphaproteobacteria</taxon>
        <taxon>Rhodobacterales</taxon>
        <taxon>Roseobacteraceae</taxon>
        <taxon>Roseovarius</taxon>
    </lineage>
</organism>
<dbReference type="InterPro" id="IPR036388">
    <property type="entry name" value="WH-like_DNA-bd_sf"/>
</dbReference>
<dbReference type="Proteomes" id="UP000051295">
    <property type="component" value="Unassembled WGS sequence"/>
</dbReference>
<dbReference type="PROSITE" id="PS50949">
    <property type="entry name" value="HTH_GNTR"/>
    <property type="match status" value="1"/>
</dbReference>
<reference evidence="7 8" key="1">
    <citation type="submission" date="2015-04" db="EMBL/GenBank/DDBJ databases">
        <title>The draft genome sequence of Roseovarius sp.R12b.</title>
        <authorList>
            <person name="Li G."/>
            <person name="Lai Q."/>
            <person name="Shao Z."/>
            <person name="Yan P."/>
        </authorList>
    </citation>
    <scope>NUCLEOTIDE SEQUENCE [LARGE SCALE GENOMIC DNA]</scope>
    <source>
        <strain evidence="7 8">R12B</strain>
    </source>
</reference>
<keyword evidence="5" id="KW-0804">Transcription</keyword>
<dbReference type="InterPro" id="IPR000524">
    <property type="entry name" value="Tscrpt_reg_HTH_GntR"/>
</dbReference>
<dbReference type="Gene3D" id="1.10.10.10">
    <property type="entry name" value="Winged helix-like DNA-binding domain superfamily/Winged helix DNA-binding domain"/>
    <property type="match status" value="1"/>
</dbReference>
<dbReference type="PANTHER" id="PTHR46577:SF1">
    <property type="entry name" value="HTH-TYPE TRANSCRIPTIONAL REGULATORY PROTEIN GABR"/>
    <property type="match status" value="1"/>
</dbReference>
<dbReference type="GO" id="GO:0003677">
    <property type="term" value="F:DNA binding"/>
    <property type="evidence" value="ECO:0007669"/>
    <property type="project" value="UniProtKB-KW"/>
</dbReference>
<dbReference type="GO" id="GO:0030170">
    <property type="term" value="F:pyridoxal phosphate binding"/>
    <property type="evidence" value="ECO:0007669"/>
    <property type="project" value="InterPro"/>
</dbReference>
<keyword evidence="2" id="KW-0663">Pyridoxal phosphate</keyword>
<dbReference type="PANTHER" id="PTHR46577">
    <property type="entry name" value="HTH-TYPE TRANSCRIPTIONAL REGULATORY PROTEIN GABR"/>
    <property type="match status" value="1"/>
</dbReference>
<gene>
    <name evidence="7" type="ORF">XM53_00480</name>
</gene>
<evidence type="ECO:0000256" key="4">
    <source>
        <dbReference type="ARBA" id="ARBA00023125"/>
    </source>
</evidence>
<evidence type="ECO:0000313" key="7">
    <source>
        <dbReference type="EMBL" id="KRS14251.1"/>
    </source>
</evidence>
<keyword evidence="8" id="KW-1185">Reference proteome</keyword>
<dbReference type="SUPFAM" id="SSF46785">
    <property type="entry name" value="Winged helix' DNA-binding domain"/>
    <property type="match status" value="1"/>
</dbReference>
<dbReference type="EMBL" id="LAXJ01000002">
    <property type="protein sequence ID" value="KRS14251.1"/>
    <property type="molecule type" value="Genomic_DNA"/>
</dbReference>
<keyword evidence="4" id="KW-0238">DNA-binding</keyword>
<dbReference type="AlphaFoldDB" id="A0A0T5NZE2"/>
<comment type="similarity">
    <text evidence="1">In the C-terminal section; belongs to the class-I pyridoxal-phosphate-dependent aminotransferase family.</text>
</comment>
<keyword evidence="3" id="KW-0805">Transcription regulation</keyword>
<dbReference type="CDD" id="cd00609">
    <property type="entry name" value="AAT_like"/>
    <property type="match status" value="1"/>
</dbReference>
<accession>A0A0T5NZE2</accession>
<feature type="domain" description="HTH gntR-type" evidence="6">
    <location>
        <begin position="14"/>
        <end position="82"/>
    </location>
</feature>
<evidence type="ECO:0000313" key="8">
    <source>
        <dbReference type="Proteomes" id="UP000051295"/>
    </source>
</evidence>
<dbReference type="InterPro" id="IPR015421">
    <property type="entry name" value="PyrdxlP-dep_Trfase_major"/>
</dbReference>
<evidence type="ECO:0000256" key="2">
    <source>
        <dbReference type="ARBA" id="ARBA00022898"/>
    </source>
</evidence>
<dbReference type="InterPro" id="IPR036390">
    <property type="entry name" value="WH_DNA-bd_sf"/>
</dbReference>
<dbReference type="GO" id="GO:0008483">
    <property type="term" value="F:transaminase activity"/>
    <property type="evidence" value="ECO:0007669"/>
    <property type="project" value="UniProtKB-KW"/>
</dbReference>
<dbReference type="Pfam" id="PF00155">
    <property type="entry name" value="Aminotran_1_2"/>
    <property type="match status" value="1"/>
</dbReference>
<evidence type="ECO:0000256" key="1">
    <source>
        <dbReference type="ARBA" id="ARBA00005384"/>
    </source>
</evidence>
<dbReference type="Gene3D" id="3.90.1150.10">
    <property type="entry name" value="Aspartate Aminotransferase, domain 1"/>
    <property type="match status" value="1"/>
</dbReference>